<evidence type="ECO:0000313" key="9">
    <source>
        <dbReference type="Proteomes" id="UP000270927"/>
    </source>
</evidence>
<dbReference type="GO" id="GO:0016020">
    <property type="term" value="C:membrane"/>
    <property type="evidence" value="ECO:0007669"/>
    <property type="project" value="UniProtKB-SubCell"/>
</dbReference>
<feature type="transmembrane region" description="Helical" evidence="6">
    <location>
        <begin position="383"/>
        <end position="401"/>
    </location>
</feature>
<comment type="similarity">
    <text evidence="2">Belongs to the sodium:solute symporter (SSF) (TC 2.A.21) family.</text>
</comment>
<feature type="transmembrane region" description="Helical" evidence="6">
    <location>
        <begin position="171"/>
        <end position="189"/>
    </location>
</feature>
<dbReference type="OrthoDB" id="972611at2"/>
<evidence type="ECO:0000256" key="2">
    <source>
        <dbReference type="ARBA" id="ARBA00006434"/>
    </source>
</evidence>
<dbReference type="SMART" id="SM00471">
    <property type="entry name" value="HDc"/>
    <property type="match status" value="1"/>
</dbReference>
<dbReference type="InterPro" id="IPR038377">
    <property type="entry name" value="Na/Glc_symporter_sf"/>
</dbReference>
<feature type="transmembrane region" description="Helical" evidence="6">
    <location>
        <begin position="537"/>
        <end position="558"/>
    </location>
</feature>
<evidence type="ECO:0000256" key="4">
    <source>
        <dbReference type="ARBA" id="ARBA00022989"/>
    </source>
</evidence>
<dbReference type="Pfam" id="PF00474">
    <property type="entry name" value="SSF"/>
    <property type="match status" value="1"/>
</dbReference>
<feature type="transmembrane region" description="Helical" evidence="6">
    <location>
        <begin position="413"/>
        <end position="431"/>
    </location>
</feature>
<feature type="transmembrane region" description="Helical" evidence="6">
    <location>
        <begin position="201"/>
        <end position="221"/>
    </location>
</feature>
<dbReference type="InterPro" id="IPR003607">
    <property type="entry name" value="HD/PDEase_dom"/>
</dbReference>
<name>A0A3N2QC78_9BACT</name>
<comment type="subcellular location">
    <subcellularLocation>
        <location evidence="1">Membrane</location>
        <topology evidence="1">Multi-pass membrane protein</topology>
    </subcellularLocation>
</comment>
<evidence type="ECO:0000256" key="6">
    <source>
        <dbReference type="SAM" id="Phobius"/>
    </source>
</evidence>
<keyword evidence="5 6" id="KW-0472">Membrane</keyword>
<feature type="transmembrane region" description="Helical" evidence="6">
    <location>
        <begin position="680"/>
        <end position="699"/>
    </location>
</feature>
<feature type="domain" description="HD/PDEase" evidence="7">
    <location>
        <begin position="1015"/>
        <end position="1124"/>
    </location>
</feature>
<keyword evidence="9" id="KW-1185">Reference proteome</keyword>
<evidence type="ECO:0000259" key="7">
    <source>
        <dbReference type="SMART" id="SM00471"/>
    </source>
</evidence>
<dbReference type="InterPro" id="IPR001734">
    <property type="entry name" value="Na/solute_symporter"/>
</dbReference>
<feature type="transmembrane region" description="Helical" evidence="6">
    <location>
        <begin position="436"/>
        <end position="454"/>
    </location>
</feature>
<dbReference type="RefSeq" id="WP_123663020.1">
    <property type="nucleotide sequence ID" value="NZ_RARA01000024.1"/>
</dbReference>
<dbReference type="CDD" id="cd10322">
    <property type="entry name" value="SLC5sbd"/>
    <property type="match status" value="1"/>
</dbReference>
<evidence type="ECO:0000256" key="5">
    <source>
        <dbReference type="ARBA" id="ARBA00023136"/>
    </source>
</evidence>
<dbReference type="Pfam" id="PF13328">
    <property type="entry name" value="HD_4"/>
    <property type="match status" value="1"/>
</dbReference>
<reference evidence="8 9" key="1">
    <citation type="submission" date="2018-09" db="EMBL/GenBank/DDBJ databases">
        <title>Comparative Genomics of Wolbachia-Cardinium Dual Endosymbiosis in a Plant-Parasitic Nematode.</title>
        <authorList>
            <person name="Brown A.M.V."/>
            <person name="Wasala S.K."/>
            <person name="Howe D.K."/>
            <person name="Peetz A.B."/>
            <person name="Zasada I.A."/>
            <person name="Denver D.R."/>
        </authorList>
    </citation>
    <scope>NUCLEOTIDE SEQUENCE [LARGE SCALE GENOMIC DNA]</scope>
    <source>
        <strain evidence="8 9">Pp_1</strain>
    </source>
</reference>
<dbReference type="GO" id="GO:0022857">
    <property type="term" value="F:transmembrane transporter activity"/>
    <property type="evidence" value="ECO:0007669"/>
    <property type="project" value="InterPro"/>
</dbReference>
<accession>A0A3N2QC78</accession>
<gene>
    <name evidence="8" type="ORF">EDM02_03225</name>
</gene>
<dbReference type="PROSITE" id="PS50283">
    <property type="entry name" value="NA_SOLUT_SYMP_3"/>
    <property type="match status" value="1"/>
</dbReference>
<feature type="transmembrane region" description="Helical" evidence="6">
    <location>
        <begin position="293"/>
        <end position="311"/>
    </location>
</feature>
<protein>
    <submittedName>
        <fullName evidence="8">HD domain-containing protein</fullName>
    </submittedName>
</protein>
<dbReference type="SUPFAM" id="SSF109604">
    <property type="entry name" value="HD-domain/PDEase-like"/>
    <property type="match status" value="1"/>
</dbReference>
<feature type="transmembrane region" description="Helical" evidence="6">
    <location>
        <begin position="648"/>
        <end position="668"/>
    </location>
</feature>
<feature type="transmembrane region" description="Helical" evidence="6">
    <location>
        <begin position="564"/>
        <end position="584"/>
    </location>
</feature>
<comment type="caution">
    <text evidence="8">The sequence shown here is derived from an EMBL/GenBank/DDBJ whole genome shotgun (WGS) entry which is preliminary data.</text>
</comment>
<dbReference type="Gene3D" id="1.10.3210.10">
    <property type="entry name" value="Hypothetical protein af1432"/>
    <property type="match status" value="1"/>
</dbReference>
<organism evidence="8 9">
    <name type="scientific">Candidatus Cardinium hertigii</name>
    <dbReference type="NCBI Taxonomy" id="247481"/>
    <lineage>
        <taxon>Bacteria</taxon>
        <taxon>Pseudomonadati</taxon>
        <taxon>Bacteroidota</taxon>
        <taxon>Cytophagia</taxon>
        <taxon>Cytophagales</taxon>
        <taxon>Amoebophilaceae</taxon>
        <taxon>Candidatus Cardinium</taxon>
    </lineage>
</organism>
<proteinExistence type="inferred from homology"/>
<feature type="transmembrane region" description="Helical" evidence="6">
    <location>
        <begin position="137"/>
        <end position="159"/>
    </location>
</feature>
<sequence length="1165" mass="131984">MLQLLRIKQMRMYSAHNNMISIDLIIIGIFLIITFSIGIYYGRGITTFQDYAVGSRKMSTTVILISLIATIYGGKILDYNLFFYYYEPWITVVFFLIQNPVDTHLFSRFVIIRMQEFLGHLSIAESMGSIYGPTVRAATGICGIIRAIALLAIQIKIGLSITMLLPEIQAYVSYSTVILALLFISYSTFGGVRSVALTDVYQFFLFTLCFPILFFALLYNVKDPVAGWQKLREMPQFNINQMCIWRWDYSLKKELFDDCIALFAAMFDPARMQRFYMAPSIQKSTKIFNRLSISRIVLIIVFFSISVALHVGDHVIKPNQNVLHYIIECSYFPGMRGILVTAIIALLMSTADSQLHVASVLFANDIWPIVAGSARHNKPSLTIVRMASLFIGIIGMVVGLHTTSIGQLVTKTIYIYAPAVTIPFLITCFGFRPRSAAVLCTMGVTTAIMVYRVFYKDQAILANQICFSLVLSAFILFVTHYVLPKRPHTGWVGIKDRSPVDLQNQATQRWWQERLQQLSLPFTQAYRKSLFPKKESTFILLGIHAILNSIVALCFMHKGYFIPYVYGYMALMAIGTTLVIYPAFHSYKKGDDRLLHLVWPALLFILLFVASIQLAKLGHFSPMVCALFIFNLGLGIVLLSLEVSIAMLCIALITHAFIPPSVPFWNLFLAGYKSLSVELVFAMILITVAIVGLGTYKYLRDKANAKLKIIKLRGSYERIIALEAIYNHANWSRLDMTYGSKLLQAIGEIMHGQKDETINLLLHKLYNFNDLLLRRVKSDCNLELNEQAIKPVIIELAILKVLRAMRDLGKPMQLLVRNPTKVTELLADPTLFECFLILNLWEISRCVQATDHIVTLTIADTALRYDYAIVNYAALTLPALAFFISTDVSTQNTLPVYDISDEPTSIHVPKTEKQFYQAESRQIVQAHGGYMELIETNEIVTCLYVLPLDGQKVMRFKTYDPADLVAGKLAETAESLAQEQELVELLTKETTLAKETVEKTITFIKNAHGLVSRKSGSPYYTHPMAVGKILLEVTKDPSTILAGLLHDVVEDTPITLNQIALMYGPDVASIVDMVTHYNTNGYPWKLDDKENKSILEQCKDIRVIEVKLADRLHNIRTLHARKLVDQKRIAQDTMTFYIPWGEKHNISKTWLEEMRSICKHIQVNM</sequence>
<feature type="transmembrane region" description="Helical" evidence="6">
    <location>
        <begin position="460"/>
        <end position="483"/>
    </location>
</feature>
<feature type="transmembrane region" description="Helical" evidence="6">
    <location>
        <begin position="331"/>
        <end position="349"/>
    </location>
</feature>
<feature type="transmembrane region" description="Helical" evidence="6">
    <location>
        <begin position="596"/>
        <end position="614"/>
    </location>
</feature>
<dbReference type="PANTHER" id="PTHR21262">
    <property type="entry name" value="GUANOSINE-3',5'-BIS DIPHOSPHATE 3'-PYROPHOSPHOHYDROLASE"/>
    <property type="match status" value="1"/>
</dbReference>
<dbReference type="Gene3D" id="1.20.1730.10">
    <property type="entry name" value="Sodium/glucose cotransporter"/>
    <property type="match status" value="1"/>
</dbReference>
<dbReference type="PANTHER" id="PTHR21262:SF31">
    <property type="entry name" value="GTP PYROPHOSPHOKINASE"/>
    <property type="match status" value="1"/>
</dbReference>
<dbReference type="AlphaFoldDB" id="A0A3N2QC78"/>
<feature type="transmembrane region" description="Helical" evidence="6">
    <location>
        <begin position="20"/>
        <end position="41"/>
    </location>
</feature>
<dbReference type="EMBL" id="RARA01000024">
    <property type="protein sequence ID" value="ROT47418.1"/>
    <property type="molecule type" value="Genomic_DNA"/>
</dbReference>
<keyword evidence="4 6" id="KW-1133">Transmembrane helix</keyword>
<dbReference type="Proteomes" id="UP000270927">
    <property type="component" value="Unassembled WGS sequence"/>
</dbReference>
<feature type="transmembrane region" description="Helical" evidence="6">
    <location>
        <begin position="62"/>
        <end position="86"/>
    </location>
</feature>
<evidence type="ECO:0000313" key="8">
    <source>
        <dbReference type="EMBL" id="ROT47418.1"/>
    </source>
</evidence>
<evidence type="ECO:0000256" key="3">
    <source>
        <dbReference type="ARBA" id="ARBA00022692"/>
    </source>
</evidence>
<feature type="transmembrane region" description="Helical" evidence="6">
    <location>
        <begin position="620"/>
        <end position="641"/>
    </location>
</feature>
<evidence type="ECO:0000256" key="1">
    <source>
        <dbReference type="ARBA" id="ARBA00004141"/>
    </source>
</evidence>
<keyword evidence="3 6" id="KW-0812">Transmembrane</keyword>